<evidence type="ECO:0000256" key="6">
    <source>
        <dbReference type="ARBA" id="ARBA00022786"/>
    </source>
</evidence>
<evidence type="ECO:0000313" key="11">
    <source>
        <dbReference type="EMBL" id="CAF9911817.1"/>
    </source>
</evidence>
<keyword evidence="2" id="KW-0808">Transferase</keyword>
<evidence type="ECO:0000256" key="2">
    <source>
        <dbReference type="ARBA" id="ARBA00022679"/>
    </source>
</evidence>
<evidence type="ECO:0000256" key="4">
    <source>
        <dbReference type="ARBA" id="ARBA00022737"/>
    </source>
</evidence>
<dbReference type="CDD" id="cd20339">
    <property type="entry name" value="BRcat_RBR_RNF216"/>
    <property type="match status" value="1"/>
</dbReference>
<dbReference type="SUPFAM" id="SSF57850">
    <property type="entry name" value="RING/U-box"/>
    <property type="match status" value="2"/>
</dbReference>
<evidence type="ECO:0000256" key="5">
    <source>
        <dbReference type="ARBA" id="ARBA00022771"/>
    </source>
</evidence>
<feature type="compositionally biased region" description="Basic and acidic residues" evidence="9">
    <location>
        <begin position="492"/>
        <end position="513"/>
    </location>
</feature>
<name>A0A8H3ET82_9LECA</name>
<feature type="region of interest" description="Disordered" evidence="9">
    <location>
        <begin position="809"/>
        <end position="837"/>
    </location>
</feature>
<proteinExistence type="predicted"/>
<keyword evidence="8" id="KW-0175">Coiled coil</keyword>
<comment type="pathway">
    <text evidence="1">Protein modification; protein ubiquitination.</text>
</comment>
<dbReference type="Gene3D" id="1.20.120.1750">
    <property type="match status" value="1"/>
</dbReference>
<dbReference type="Pfam" id="PF26200">
    <property type="entry name" value="Rcat_RNF216"/>
    <property type="match status" value="1"/>
</dbReference>
<keyword evidence="6" id="KW-0833">Ubl conjugation pathway</keyword>
<dbReference type="PROSITE" id="PS51873">
    <property type="entry name" value="TRIAD"/>
    <property type="match status" value="1"/>
</dbReference>
<dbReference type="AlphaFoldDB" id="A0A8H3ET82"/>
<evidence type="ECO:0000256" key="3">
    <source>
        <dbReference type="ARBA" id="ARBA00022723"/>
    </source>
</evidence>
<organism evidence="11 12">
    <name type="scientific">Alectoria fallacina</name>
    <dbReference type="NCBI Taxonomy" id="1903189"/>
    <lineage>
        <taxon>Eukaryota</taxon>
        <taxon>Fungi</taxon>
        <taxon>Dikarya</taxon>
        <taxon>Ascomycota</taxon>
        <taxon>Pezizomycotina</taxon>
        <taxon>Lecanoromycetes</taxon>
        <taxon>OSLEUM clade</taxon>
        <taxon>Lecanoromycetidae</taxon>
        <taxon>Lecanorales</taxon>
        <taxon>Lecanorineae</taxon>
        <taxon>Parmeliaceae</taxon>
        <taxon>Alectoria</taxon>
    </lineage>
</organism>
<feature type="region of interest" description="Disordered" evidence="9">
    <location>
        <begin position="730"/>
        <end position="777"/>
    </location>
</feature>
<sequence length="849" mass="96332">MDPHPLREVIHIDSEEEADGQEDSDSSLFDDYLNEVVSGVHISPVPGRTPAPYSSGPCTTVSPYDTCLAEILEVFPDISREHVQSLYNTLNHQDDPYAPSAAQVLIEKILDGGKYPKEKDRIKELKRKRSDRSNDEEEAARWKYADMRENALEYGKIAKVALQEAFPLVPSKFIVEKFKEHSHYYGTFFAILEAEKSMNPPFTLLRARRVTSGKTSAAMMVELREDGYEFEELKREIDSAQQRRIREEDKIKAVEKVKMAQEAQENEYRARGEIMDCGCCFDTVTIPKITHCNGDEPHFFCLDCAQQNANTDIGNSRYGLRCMDGSGCTATFSRLERERFLDPKALEKIERLQQQDEIRLADLQNLSTCPFCDFAAICPPIEEDKEFRCHNPECEEVSCRLCKAKSHTPLSCDEFKKENGVSERRVIEEARTEALIRTCGKCKVRILKEDGCNKVICTKCYAVLCDYCGKDITKQMYNHFDGQGRAPPGVNTDDKTGKCPLYDESHKRKDQQVDKAEKEAMAKVRAEHPDLSEEDLKIRFAKGIQSSSNQHHGDHHHHHVHPFYGDIPPHHNNLHHRLHGRGLGEAAMAALYNREPGAALDAMFEGVGNMLDEFGGITPHAVQLAREQGRQAREQMRAAQLHAHQQQLQYQREAMLRQQQQAALRQQEAQREDLERRLQQARRTAGQNQAAHTHRAHVGARNDPMFAPFLNGPQAAAILRASQNNQTFGNNAGAQDVGTPDDVRARRQPKGGRHRTVEERRHGLGGAIDPDPPSQRREINDFRRRTAEFNAERTAERVAEGRPYDVDSFDLDLPPRMPDEYPRVPRRRNPATPGGFNPWVAGANAQAFL</sequence>
<dbReference type="InterPro" id="IPR002867">
    <property type="entry name" value="IBR_dom"/>
</dbReference>
<dbReference type="OrthoDB" id="10009520at2759"/>
<dbReference type="InterPro" id="IPR047544">
    <property type="entry name" value="RING-HC_RBR_RNF216"/>
</dbReference>
<evidence type="ECO:0000313" key="12">
    <source>
        <dbReference type="Proteomes" id="UP000664203"/>
    </source>
</evidence>
<dbReference type="PANTHER" id="PTHR22770">
    <property type="entry name" value="UBIQUITIN CONJUGATING ENZYME 7 INTERACTING PROTEIN-RELATED"/>
    <property type="match status" value="1"/>
</dbReference>
<feature type="coiled-coil region" evidence="8">
    <location>
        <begin position="657"/>
        <end position="691"/>
    </location>
</feature>
<dbReference type="PANTHER" id="PTHR22770:SF47">
    <property type="entry name" value="E3 UBIQUITIN-PROTEIN LIGASE RNF216"/>
    <property type="match status" value="1"/>
</dbReference>
<dbReference type="SMART" id="SM00647">
    <property type="entry name" value="IBR"/>
    <property type="match status" value="1"/>
</dbReference>
<dbReference type="Proteomes" id="UP000664203">
    <property type="component" value="Unassembled WGS sequence"/>
</dbReference>
<protein>
    <recommendedName>
        <fullName evidence="10">RING-type domain-containing protein</fullName>
    </recommendedName>
</protein>
<dbReference type="CDD" id="cd16630">
    <property type="entry name" value="RING-HC_RBR_RNF216"/>
    <property type="match status" value="1"/>
</dbReference>
<evidence type="ECO:0000259" key="10">
    <source>
        <dbReference type="PROSITE" id="PS51873"/>
    </source>
</evidence>
<keyword evidence="7" id="KW-0862">Zinc</keyword>
<dbReference type="GO" id="GO:0008270">
    <property type="term" value="F:zinc ion binding"/>
    <property type="evidence" value="ECO:0007669"/>
    <property type="project" value="UniProtKB-KW"/>
</dbReference>
<gene>
    <name evidence="11" type="ORF">ALECFALPRED_007659</name>
</gene>
<feature type="domain" description="RING-type" evidence="10">
    <location>
        <begin position="273"/>
        <end position="489"/>
    </location>
</feature>
<keyword evidence="5" id="KW-0863">Zinc-finger</keyword>
<dbReference type="InterPro" id="IPR044066">
    <property type="entry name" value="TRIAD_supradom"/>
</dbReference>
<reference evidence="11" key="1">
    <citation type="submission" date="2021-03" db="EMBL/GenBank/DDBJ databases">
        <authorList>
            <person name="Tagirdzhanova G."/>
        </authorList>
    </citation>
    <scope>NUCLEOTIDE SEQUENCE</scope>
</reference>
<comment type="caution">
    <text evidence="11">The sequence shown here is derived from an EMBL/GenBank/DDBJ whole genome shotgun (WGS) entry which is preliminary data.</text>
</comment>
<dbReference type="InterPro" id="IPR051628">
    <property type="entry name" value="LUBAC_E3_Ligases"/>
</dbReference>
<dbReference type="InterPro" id="IPR047545">
    <property type="entry name" value="BRcat_RBR_RNF216"/>
</dbReference>
<accession>A0A8H3ET82</accession>
<evidence type="ECO:0000256" key="9">
    <source>
        <dbReference type="SAM" id="MobiDB-lite"/>
    </source>
</evidence>
<feature type="region of interest" description="Disordered" evidence="9">
    <location>
        <begin position="484"/>
        <end position="513"/>
    </location>
</feature>
<evidence type="ECO:0000256" key="8">
    <source>
        <dbReference type="SAM" id="Coils"/>
    </source>
</evidence>
<evidence type="ECO:0000256" key="1">
    <source>
        <dbReference type="ARBA" id="ARBA00004906"/>
    </source>
</evidence>
<dbReference type="EMBL" id="CAJPDR010000051">
    <property type="protein sequence ID" value="CAF9911817.1"/>
    <property type="molecule type" value="Genomic_DNA"/>
</dbReference>
<keyword evidence="4" id="KW-0677">Repeat</keyword>
<keyword evidence="12" id="KW-1185">Reference proteome</keyword>
<keyword evidence="3" id="KW-0479">Metal-binding</keyword>
<evidence type="ECO:0000256" key="7">
    <source>
        <dbReference type="ARBA" id="ARBA00022833"/>
    </source>
</evidence>
<feature type="coiled-coil region" evidence="8">
    <location>
        <begin position="223"/>
        <end position="257"/>
    </location>
</feature>
<dbReference type="GO" id="GO:0016740">
    <property type="term" value="F:transferase activity"/>
    <property type="evidence" value="ECO:0007669"/>
    <property type="project" value="UniProtKB-KW"/>
</dbReference>
<dbReference type="Pfam" id="PF26191">
    <property type="entry name" value="RING-HC_RBR_RNF216"/>
    <property type="match status" value="1"/>
</dbReference>